<dbReference type="Proteomes" id="UP000077262">
    <property type="component" value="Unassembled WGS sequence"/>
</dbReference>
<sequence>MAPSGLFLLVASMSLGLAASVAQQLVPLAAHLSLPEKRSASVSTVMSGLLVGILLSPTLAG</sequence>
<dbReference type="PROSITE" id="PS50850">
    <property type="entry name" value="MFS"/>
    <property type="match status" value="1"/>
</dbReference>
<accession>A0A177JSE1</accession>
<gene>
    <name evidence="3" type="ORF">AX777_18685</name>
</gene>
<keyword evidence="1" id="KW-0812">Transmembrane</keyword>
<evidence type="ECO:0000256" key="1">
    <source>
        <dbReference type="SAM" id="Phobius"/>
    </source>
</evidence>
<proteinExistence type="predicted"/>
<feature type="transmembrane region" description="Helical" evidence="1">
    <location>
        <begin position="38"/>
        <end position="60"/>
    </location>
</feature>
<evidence type="ECO:0000259" key="2">
    <source>
        <dbReference type="PROSITE" id="PS50850"/>
    </source>
</evidence>
<keyword evidence="1" id="KW-0472">Membrane</keyword>
<evidence type="ECO:0000313" key="4">
    <source>
        <dbReference type="Proteomes" id="UP000077262"/>
    </source>
</evidence>
<comment type="caution">
    <text evidence="3">The sequence shown here is derived from an EMBL/GenBank/DDBJ whole genome shotgun (WGS) entry which is preliminary data.</text>
</comment>
<protein>
    <recommendedName>
        <fullName evidence="2">Major facilitator superfamily (MFS) profile domain-containing protein</fullName>
    </recommendedName>
</protein>
<dbReference type="AlphaFoldDB" id="A0A177JSE1"/>
<name>A0A177JSE1_SPHYA</name>
<dbReference type="EMBL" id="LSTR01000033">
    <property type="protein sequence ID" value="OAH43837.1"/>
    <property type="molecule type" value="Genomic_DNA"/>
</dbReference>
<dbReference type="InterPro" id="IPR020846">
    <property type="entry name" value="MFS_dom"/>
</dbReference>
<evidence type="ECO:0000313" key="3">
    <source>
        <dbReference type="EMBL" id="OAH43837.1"/>
    </source>
</evidence>
<dbReference type="GO" id="GO:0022857">
    <property type="term" value="F:transmembrane transporter activity"/>
    <property type="evidence" value="ECO:0007669"/>
    <property type="project" value="InterPro"/>
</dbReference>
<keyword evidence="1" id="KW-1133">Transmembrane helix</keyword>
<organism evidence="3 4">
    <name type="scientific">Sphingobium yanoikuyae</name>
    <name type="common">Sphingomonas yanoikuyae</name>
    <dbReference type="NCBI Taxonomy" id="13690"/>
    <lineage>
        <taxon>Bacteria</taxon>
        <taxon>Pseudomonadati</taxon>
        <taxon>Pseudomonadota</taxon>
        <taxon>Alphaproteobacteria</taxon>
        <taxon>Sphingomonadales</taxon>
        <taxon>Sphingomonadaceae</taxon>
        <taxon>Sphingobium</taxon>
    </lineage>
</organism>
<feature type="domain" description="Major facilitator superfamily (MFS) profile" evidence="2">
    <location>
        <begin position="1"/>
        <end position="61"/>
    </location>
</feature>
<reference evidence="3 4" key="1">
    <citation type="submission" date="2016-02" db="EMBL/GenBank/DDBJ databases">
        <authorList>
            <person name="Wen L."/>
            <person name="He K."/>
            <person name="Yang H."/>
        </authorList>
    </citation>
    <scope>NUCLEOTIDE SEQUENCE [LARGE SCALE GENOMIC DNA]</scope>
    <source>
        <strain evidence="3 4">CD09_2</strain>
    </source>
</reference>